<comment type="catalytic activity">
    <reaction evidence="1">
        <text>Thiol-dependent hydrolysis of ester, thioester, amide, peptide and isopeptide bonds formed by the C-terminal Gly of ubiquitin (a 76-residue protein attached to proteins as an intracellular targeting signal).</text>
        <dbReference type="EC" id="3.4.19.12"/>
    </reaction>
</comment>
<evidence type="ECO:0000313" key="10">
    <source>
        <dbReference type="Proteomes" id="UP000479710"/>
    </source>
</evidence>
<dbReference type="Pfam" id="PF01088">
    <property type="entry name" value="Peptidase_C12"/>
    <property type="match status" value="1"/>
</dbReference>
<gene>
    <name evidence="9" type="ORF">E2562_024459</name>
</gene>
<dbReference type="InterPro" id="IPR036959">
    <property type="entry name" value="Peptidase_C12_UCH_sf"/>
</dbReference>
<dbReference type="Gene3D" id="3.40.532.10">
    <property type="entry name" value="Peptidase C12, ubiquitin carboxyl-terminal hydrolase"/>
    <property type="match status" value="1"/>
</dbReference>
<dbReference type="SUPFAM" id="SSF54001">
    <property type="entry name" value="Cysteine proteinases"/>
    <property type="match status" value="1"/>
</dbReference>
<sequence>MEGLPSSAVALAPAPISPSKRWLPLESSPDVFNQRSTGVQLMWSLGVPEDVVEFHDMYSLDADALEMVPKPMLVVVFCFPDPPQKIRLREIGLSPPQMSRSTSC</sequence>
<evidence type="ECO:0000313" key="9">
    <source>
        <dbReference type="EMBL" id="KAF0929771.1"/>
    </source>
</evidence>
<evidence type="ECO:0000256" key="7">
    <source>
        <dbReference type="PROSITE-ProRule" id="PRU01393"/>
    </source>
</evidence>
<reference evidence="9 10" key="1">
    <citation type="submission" date="2019-11" db="EMBL/GenBank/DDBJ databases">
        <title>Whole genome sequence of Oryza granulata.</title>
        <authorList>
            <person name="Li W."/>
        </authorList>
    </citation>
    <scope>NUCLEOTIDE SEQUENCE [LARGE SCALE GENOMIC DNA]</scope>
    <source>
        <strain evidence="10">cv. Menghai</strain>
        <tissue evidence="9">Leaf</tissue>
    </source>
</reference>
<dbReference type="EC" id="3.4.19.12" evidence="2"/>
<dbReference type="InterPro" id="IPR001578">
    <property type="entry name" value="Peptidase_C12_UCH"/>
</dbReference>
<evidence type="ECO:0000256" key="3">
    <source>
        <dbReference type="ARBA" id="ARBA00022670"/>
    </source>
</evidence>
<dbReference type="InterPro" id="IPR038765">
    <property type="entry name" value="Papain-like_cys_pep_sf"/>
</dbReference>
<evidence type="ECO:0000256" key="6">
    <source>
        <dbReference type="ARBA" id="ARBA00022807"/>
    </source>
</evidence>
<dbReference type="GO" id="GO:0004843">
    <property type="term" value="F:cysteine-type deubiquitinase activity"/>
    <property type="evidence" value="ECO:0007669"/>
    <property type="project" value="UniProtKB-EC"/>
</dbReference>
<comment type="caution">
    <text evidence="9">The sequence shown here is derived from an EMBL/GenBank/DDBJ whole genome shotgun (WGS) entry which is preliminary data.</text>
</comment>
<proteinExistence type="inferred from homology"/>
<evidence type="ECO:0000256" key="4">
    <source>
        <dbReference type="ARBA" id="ARBA00022786"/>
    </source>
</evidence>
<dbReference type="EMBL" id="SPHZ02000002">
    <property type="protein sequence ID" value="KAF0929771.1"/>
    <property type="molecule type" value="Genomic_DNA"/>
</dbReference>
<name>A0A6G1EYT3_9ORYZ</name>
<evidence type="ECO:0000256" key="5">
    <source>
        <dbReference type="ARBA" id="ARBA00022801"/>
    </source>
</evidence>
<dbReference type="FunFam" id="3.40.532.10:FF:000022">
    <property type="match status" value="1"/>
</dbReference>
<dbReference type="OrthoDB" id="427186at2759"/>
<accession>A0A6G1EYT3</accession>
<comment type="similarity">
    <text evidence="7">Belongs to the peptidase C12 family.</text>
</comment>
<feature type="domain" description="UCH catalytic" evidence="8">
    <location>
        <begin position="21"/>
        <end position="104"/>
    </location>
</feature>
<organism evidence="9 10">
    <name type="scientific">Oryza meyeriana var. granulata</name>
    <dbReference type="NCBI Taxonomy" id="110450"/>
    <lineage>
        <taxon>Eukaryota</taxon>
        <taxon>Viridiplantae</taxon>
        <taxon>Streptophyta</taxon>
        <taxon>Embryophyta</taxon>
        <taxon>Tracheophyta</taxon>
        <taxon>Spermatophyta</taxon>
        <taxon>Magnoliopsida</taxon>
        <taxon>Liliopsida</taxon>
        <taxon>Poales</taxon>
        <taxon>Poaceae</taxon>
        <taxon>BOP clade</taxon>
        <taxon>Oryzoideae</taxon>
        <taxon>Oryzeae</taxon>
        <taxon>Oryzinae</taxon>
        <taxon>Oryza</taxon>
        <taxon>Oryza meyeriana</taxon>
    </lineage>
</organism>
<keyword evidence="5" id="KW-0378">Hydrolase</keyword>
<evidence type="ECO:0000256" key="2">
    <source>
        <dbReference type="ARBA" id="ARBA00012759"/>
    </source>
</evidence>
<evidence type="ECO:0000259" key="8">
    <source>
        <dbReference type="PROSITE" id="PS52048"/>
    </source>
</evidence>
<dbReference type="AlphaFoldDB" id="A0A6G1EYT3"/>
<keyword evidence="6" id="KW-0788">Thiol protease</keyword>
<keyword evidence="3" id="KW-0645">Protease</keyword>
<keyword evidence="10" id="KW-1185">Reference proteome</keyword>
<evidence type="ECO:0000256" key="1">
    <source>
        <dbReference type="ARBA" id="ARBA00000707"/>
    </source>
</evidence>
<comment type="caution">
    <text evidence="7">Lacks conserved residue(s) required for the propagation of feature annotation.</text>
</comment>
<dbReference type="Proteomes" id="UP000479710">
    <property type="component" value="Unassembled WGS sequence"/>
</dbReference>
<protein>
    <recommendedName>
        <fullName evidence="2">ubiquitinyl hydrolase 1</fullName>
        <ecNumber evidence="2">3.4.19.12</ecNumber>
    </recommendedName>
</protein>
<keyword evidence="4" id="KW-0833">Ubl conjugation pathway</keyword>
<dbReference type="PROSITE" id="PS52048">
    <property type="entry name" value="UCH_DOMAIN"/>
    <property type="match status" value="1"/>
</dbReference>
<dbReference type="GO" id="GO:0006511">
    <property type="term" value="P:ubiquitin-dependent protein catabolic process"/>
    <property type="evidence" value="ECO:0007669"/>
    <property type="project" value="InterPro"/>
</dbReference>